<feature type="region of interest" description="Disordered" evidence="1">
    <location>
        <begin position="1"/>
        <end position="38"/>
    </location>
</feature>
<feature type="region of interest" description="Disordered" evidence="1">
    <location>
        <begin position="265"/>
        <end position="318"/>
    </location>
</feature>
<feature type="compositionally biased region" description="Polar residues" evidence="1">
    <location>
        <begin position="78"/>
        <end position="106"/>
    </location>
</feature>
<keyword evidence="2" id="KW-0808">Transferase</keyword>
<feature type="region of interest" description="Disordered" evidence="1">
    <location>
        <begin position="227"/>
        <end position="252"/>
    </location>
</feature>
<feature type="compositionally biased region" description="Polar residues" evidence="1">
    <location>
        <begin position="293"/>
        <end position="303"/>
    </location>
</feature>
<name>A0A5K1JYU2_9APHY</name>
<evidence type="ECO:0000256" key="1">
    <source>
        <dbReference type="SAM" id="MobiDB-lite"/>
    </source>
</evidence>
<dbReference type="EMBL" id="LR726287">
    <property type="protein sequence ID" value="VWO97380.1"/>
    <property type="molecule type" value="Genomic_DNA"/>
</dbReference>
<dbReference type="AlphaFoldDB" id="A0A5K1JYU2"/>
<feature type="compositionally biased region" description="Pro residues" evidence="1">
    <location>
        <begin position="123"/>
        <end position="132"/>
    </location>
</feature>
<accession>A0A5K1JYU2</accession>
<protein>
    <submittedName>
        <fullName evidence="2">Thiol-transferase Tc52</fullName>
    </submittedName>
</protein>
<gene>
    <name evidence="2" type="primary">D3JLB9</name>
</gene>
<reference evidence="2" key="1">
    <citation type="submission" date="2019-10" db="EMBL/GenBank/DDBJ databases">
        <authorList>
            <person name="Nor Muhammad N."/>
        </authorList>
    </citation>
    <scope>NUCLEOTIDE SEQUENCE</scope>
</reference>
<sequence length="655" mass="74335">MGLNRLTSPQTATNAYQHPSYHSQPQPRQESIAPSQQAENDIERFWENLSPTSRTRFLHFMAIKHTGTMPTMYEPSGNIVSQQQHLHAPSRQWSQSQARYHPSQGQRMEVDEGRWGEGAQPRYPSPPPPPTNLAPSYLPSQVRPVSNAHPGPASALHGRSSGKAPMREQQSIAPPSREGNFQLLVLNKVQGFEDRLDEYSRVQTSIAENLDGVSRSLKNLSIVSSLTPQKGKHSFSESPARSVQRSARGSRSMAARINLARLQREAREEHEDFTTQLAEVSSDEDDASMADVQPQTAPSNAQKPTAFGTQPMPDVAGTTSKEEALLVAAMTPRQREDVEGTFIKRLQEAVRKHLLFLLRIPCLEDIGEAYPALSDEEYKAWVNGTAVYFTRRENFRICCKRGWVRDKFNRAANEFFVRHFLECAAGGGTIAPGIHSRYLVPQHVEAALKAHMDHVRQMWREQANPRDVEAVEKRRRQKQNSSRQKTTLICRSYVVAIYGLLEHVLMFTKLAPVHMSGDEAESEEARRKGMYVIIEAEWQSKDFKNFVRSLDERYLDDWDKGVGNRKRGRPPRQRYTAVSKPYVVDSVAPVGLWRNCYDLTWLHKQPAWIIRELDIIDEDYNFTINWPNATISEQKANELQREMVGALAEGMGEGD</sequence>
<proteinExistence type="predicted"/>
<organism evidence="2">
    <name type="scientific">Ganoderma boninense</name>
    <dbReference type="NCBI Taxonomy" id="34458"/>
    <lineage>
        <taxon>Eukaryota</taxon>
        <taxon>Fungi</taxon>
        <taxon>Dikarya</taxon>
        <taxon>Basidiomycota</taxon>
        <taxon>Agaricomycotina</taxon>
        <taxon>Agaricomycetes</taxon>
        <taxon>Polyporales</taxon>
        <taxon>Polyporaceae</taxon>
        <taxon>Ganoderma</taxon>
    </lineage>
</organism>
<evidence type="ECO:0000313" key="2">
    <source>
        <dbReference type="EMBL" id="VWO97380.1"/>
    </source>
</evidence>
<feature type="region of interest" description="Disordered" evidence="1">
    <location>
        <begin position="73"/>
        <end position="178"/>
    </location>
</feature>
<dbReference type="GO" id="GO:0016740">
    <property type="term" value="F:transferase activity"/>
    <property type="evidence" value="ECO:0007669"/>
    <property type="project" value="UniProtKB-KW"/>
</dbReference>